<protein>
    <recommendedName>
        <fullName evidence="2">Alpha/beta hydrolase domain-containing protein</fullName>
    </recommendedName>
</protein>
<evidence type="ECO:0000313" key="4">
    <source>
        <dbReference type="Proteomes" id="UP000238169"/>
    </source>
</evidence>
<dbReference type="RefSeq" id="WP_106854213.1">
    <property type="nucleotide sequence ID" value="NZ_OGTP01000004.1"/>
</dbReference>
<sequence length="696" mass="73629">MIQKHLRIVATAMAFSVLSACGSGDSGSGTDRSAASTKSAAPQFKLAITSTTDVPGTFGSIGAYQKITGTLTGEVDPGDVANGIIQDLSLAPRNANGMVEYRSDFILFKPKDMSKANGVLRYDAPNRGTPVDIDTYFASRGYVFLSGAWQGDVPSVSGKVALQVPVAKNPDGSSITGPYRSELLPSVATTDSLPLPGGAYNYAMQPYAPASLDNTQPGYVLTRRVNEGDPRQLVPASDWRFAKCDAGQPFPGTPDGGNVCVKGGWDPAYMYELVYVAKDPKVMGVGLATLRDMIDFFRGKTADSQGVANPVAGAIRYTIGSGVSQSGAFLKTFVHLGFNKTLSGAKVFDGVFDLIGANQNNINMRFAIPGGAAGVRSDHTAYGIAGTRALASDSFDDLTQQSGGIFSRCTATDTCPKFFVGLTGNEFWTSTVSPLLTDALGTRDLRQPDNARIYFFASAHHLLGLPSMTGTQIAALLGPMYNGMYKTNGNTSVTLVVRALYQDMEQWVVNGTQPPDNQLPRIDNGTLVRPNQVNFPAIPGMRFTGLANTFPMLSWGPQYEPQDETGVATQLPPSYAGRDYGILVPQVDADGNDLGGIRSLDVAVPVATNTGWNTTAFPGRIDQAGLSGSMFPFAKTDADRLASGDPRLSVIARYGNQAGYIAALRAAANDLVSRRFMLQTDADVAVSAAQAAPVLP</sequence>
<dbReference type="InterPro" id="IPR045394">
    <property type="entry name" value="Abhydrolase_dom"/>
</dbReference>
<dbReference type="PROSITE" id="PS51257">
    <property type="entry name" value="PROKAR_LIPOPROTEIN"/>
    <property type="match status" value="1"/>
</dbReference>
<feature type="domain" description="Alpha/beta hydrolase" evidence="2">
    <location>
        <begin position="264"/>
        <end position="685"/>
    </location>
</feature>
<evidence type="ECO:0000256" key="1">
    <source>
        <dbReference type="SAM" id="SignalP"/>
    </source>
</evidence>
<keyword evidence="1" id="KW-0732">Signal</keyword>
<evidence type="ECO:0000313" key="3">
    <source>
        <dbReference type="EMBL" id="SPB14513.1"/>
    </source>
</evidence>
<keyword evidence="4" id="KW-1185">Reference proteome</keyword>
<reference evidence="4" key="1">
    <citation type="submission" date="2018-01" db="EMBL/GenBank/DDBJ databases">
        <authorList>
            <person name="Peeters C."/>
        </authorList>
    </citation>
    <scope>NUCLEOTIDE SEQUENCE [LARGE SCALE GENOMIC DNA]</scope>
</reference>
<dbReference type="AlphaFoldDB" id="A0A2U3I308"/>
<name>A0A2U3I308_9BURK</name>
<organism evidence="3 4">
    <name type="scientific">Caballeronia novacaledonica</name>
    <dbReference type="NCBI Taxonomy" id="1544861"/>
    <lineage>
        <taxon>Bacteria</taxon>
        <taxon>Pseudomonadati</taxon>
        <taxon>Pseudomonadota</taxon>
        <taxon>Betaproteobacteria</taxon>
        <taxon>Burkholderiales</taxon>
        <taxon>Burkholderiaceae</taxon>
        <taxon>Caballeronia</taxon>
    </lineage>
</organism>
<proteinExistence type="predicted"/>
<gene>
    <name evidence="3" type="ORF">NOV72_01755</name>
</gene>
<dbReference type="Pfam" id="PF20091">
    <property type="entry name" value="Abhydrolase_10"/>
    <property type="match status" value="1"/>
</dbReference>
<dbReference type="EMBL" id="OGTP01000004">
    <property type="protein sequence ID" value="SPB14513.1"/>
    <property type="molecule type" value="Genomic_DNA"/>
</dbReference>
<accession>A0A2U3I308</accession>
<feature type="chain" id="PRO_5015544801" description="Alpha/beta hydrolase domain-containing protein" evidence="1">
    <location>
        <begin position="20"/>
        <end position="696"/>
    </location>
</feature>
<feature type="signal peptide" evidence="1">
    <location>
        <begin position="1"/>
        <end position="19"/>
    </location>
</feature>
<dbReference type="OrthoDB" id="222879at2"/>
<evidence type="ECO:0000259" key="2">
    <source>
        <dbReference type="Pfam" id="PF20091"/>
    </source>
</evidence>
<dbReference type="Proteomes" id="UP000238169">
    <property type="component" value="Unassembled WGS sequence"/>
</dbReference>